<evidence type="ECO:0000256" key="3">
    <source>
        <dbReference type="ARBA" id="ARBA00022741"/>
    </source>
</evidence>
<name>A0A5B2TBK4_9PROT</name>
<dbReference type="AlphaFoldDB" id="A0A5B2TBK4"/>
<dbReference type="GO" id="GO:0016887">
    <property type="term" value="F:ATP hydrolysis activity"/>
    <property type="evidence" value="ECO:0007669"/>
    <property type="project" value="InterPro"/>
</dbReference>
<dbReference type="CDD" id="cd03230">
    <property type="entry name" value="ABC_DR_subfamily_A"/>
    <property type="match status" value="1"/>
</dbReference>
<dbReference type="PANTHER" id="PTHR43335:SF11">
    <property type="entry name" value="ABC TRANSPORTER RELATED"/>
    <property type="match status" value="1"/>
</dbReference>
<dbReference type="Gene3D" id="3.40.50.300">
    <property type="entry name" value="P-loop containing nucleotide triphosphate hydrolases"/>
    <property type="match status" value="1"/>
</dbReference>
<dbReference type="PROSITE" id="PS50893">
    <property type="entry name" value="ABC_TRANSPORTER_2"/>
    <property type="match status" value="1"/>
</dbReference>
<dbReference type="GO" id="GO:0005524">
    <property type="term" value="F:ATP binding"/>
    <property type="evidence" value="ECO:0007669"/>
    <property type="project" value="UniProtKB-KW"/>
</dbReference>
<gene>
    <name evidence="6" type="ORF">F0Q34_20000</name>
</gene>
<evidence type="ECO:0000256" key="4">
    <source>
        <dbReference type="ARBA" id="ARBA00022840"/>
    </source>
</evidence>
<keyword evidence="7" id="KW-1185">Reference proteome</keyword>
<dbReference type="OrthoDB" id="9778547at2"/>
<dbReference type="InterPro" id="IPR027417">
    <property type="entry name" value="P-loop_NTPase"/>
</dbReference>
<evidence type="ECO:0000313" key="7">
    <source>
        <dbReference type="Proteomes" id="UP000322110"/>
    </source>
</evidence>
<protein>
    <submittedName>
        <fullName evidence="6">ABC transporter ATP-binding protein</fullName>
    </submittedName>
</protein>
<reference evidence="6 7" key="1">
    <citation type="journal article" date="2015" name="Int. J. Syst. Evol. Microbiol.">
        <title>Roseomonas oryzae sp. nov., isolated from paddy rhizosphere soil.</title>
        <authorList>
            <person name="Ramaprasad E.V."/>
            <person name="Sasikala Ch."/>
            <person name="Ramana Ch.V."/>
        </authorList>
    </citation>
    <scope>NUCLEOTIDE SEQUENCE [LARGE SCALE GENOMIC DNA]</scope>
    <source>
        <strain evidence="6 7">KCTC 42542</strain>
    </source>
</reference>
<evidence type="ECO:0000313" key="6">
    <source>
        <dbReference type="EMBL" id="KAA2211453.1"/>
    </source>
</evidence>
<evidence type="ECO:0000259" key="5">
    <source>
        <dbReference type="PROSITE" id="PS50893"/>
    </source>
</evidence>
<keyword evidence="2" id="KW-0813">Transport</keyword>
<dbReference type="InterPro" id="IPR017871">
    <property type="entry name" value="ABC_transporter-like_CS"/>
</dbReference>
<feature type="domain" description="ABC transporter" evidence="5">
    <location>
        <begin position="11"/>
        <end position="237"/>
    </location>
</feature>
<dbReference type="PROSITE" id="PS00211">
    <property type="entry name" value="ABC_TRANSPORTER_1"/>
    <property type="match status" value="1"/>
</dbReference>
<dbReference type="EMBL" id="VUKA01000026">
    <property type="protein sequence ID" value="KAA2211453.1"/>
    <property type="molecule type" value="Genomic_DNA"/>
</dbReference>
<dbReference type="SMART" id="SM00382">
    <property type="entry name" value="AAA"/>
    <property type="match status" value="1"/>
</dbReference>
<dbReference type="InterPro" id="IPR003439">
    <property type="entry name" value="ABC_transporter-like_ATP-bd"/>
</dbReference>
<dbReference type="PANTHER" id="PTHR43335">
    <property type="entry name" value="ABC TRANSPORTER, ATP-BINDING PROTEIN"/>
    <property type="match status" value="1"/>
</dbReference>
<comment type="similarity">
    <text evidence="1">Belongs to the ABC transporter superfamily.</text>
</comment>
<keyword evidence="3" id="KW-0547">Nucleotide-binding</keyword>
<keyword evidence="4 6" id="KW-0067">ATP-binding</keyword>
<accession>A0A5B2TBK4</accession>
<dbReference type="Proteomes" id="UP000322110">
    <property type="component" value="Unassembled WGS sequence"/>
</dbReference>
<dbReference type="SUPFAM" id="SSF52540">
    <property type="entry name" value="P-loop containing nucleoside triphosphate hydrolases"/>
    <property type="match status" value="1"/>
</dbReference>
<sequence length="309" mass="33126">MAAVKADLPLIGLEGVAKRYGAVEAVRDVSFSLPAGARVALVGHNGAGKTTLMKLMLGLIRPSAGRLHVLGQDPAEGAAETRRRLGWLPENVTFNPALTGRELLCFFARLKGEPVSGADALLERVGLGAASRRRVGGYSKGMRQRLGLAQALLGSPRALLLDEPTTGLDPEVRQGLYSMLSDLAEGGTTVLLSSHALEELEGQVERVVILDHGSVVADGTVAELRRLARLPIRLRLTLAGEEAPEWFGPAGAMRQPGPGLFEVSCTPEAKMELLRQATGDRRIADLDLLPPTLDELYSHFLRLRQEAAR</sequence>
<dbReference type="InterPro" id="IPR003593">
    <property type="entry name" value="AAA+_ATPase"/>
</dbReference>
<comment type="caution">
    <text evidence="6">The sequence shown here is derived from an EMBL/GenBank/DDBJ whole genome shotgun (WGS) entry which is preliminary data.</text>
</comment>
<evidence type="ECO:0000256" key="1">
    <source>
        <dbReference type="ARBA" id="ARBA00005417"/>
    </source>
</evidence>
<evidence type="ECO:0000256" key="2">
    <source>
        <dbReference type="ARBA" id="ARBA00022448"/>
    </source>
</evidence>
<proteinExistence type="inferred from homology"/>
<dbReference type="Pfam" id="PF00005">
    <property type="entry name" value="ABC_tran"/>
    <property type="match status" value="1"/>
</dbReference>
<organism evidence="6 7">
    <name type="scientific">Teichococcus oryzae</name>
    <dbReference type="NCBI Taxonomy" id="1608942"/>
    <lineage>
        <taxon>Bacteria</taxon>
        <taxon>Pseudomonadati</taxon>
        <taxon>Pseudomonadota</taxon>
        <taxon>Alphaproteobacteria</taxon>
        <taxon>Acetobacterales</taxon>
        <taxon>Roseomonadaceae</taxon>
        <taxon>Roseomonas</taxon>
    </lineage>
</organism>